<dbReference type="GO" id="GO:0005737">
    <property type="term" value="C:cytoplasm"/>
    <property type="evidence" value="ECO:0007669"/>
    <property type="project" value="TreeGrafter"/>
</dbReference>
<dbReference type="PANTHER" id="PTHR10256">
    <property type="entry name" value="SELENIDE, WATER DIKINASE"/>
    <property type="match status" value="1"/>
</dbReference>
<dbReference type="AlphaFoldDB" id="A0A379VTQ1"/>
<dbReference type="SUPFAM" id="SSF56042">
    <property type="entry name" value="PurM C-terminal domain-like"/>
    <property type="match status" value="1"/>
</dbReference>
<dbReference type="Gene3D" id="3.40.50.140">
    <property type="match status" value="1"/>
</dbReference>
<dbReference type="CDD" id="cd03362">
    <property type="entry name" value="TOPRIM_TopoIA_TopoIII"/>
    <property type="match status" value="1"/>
</dbReference>
<dbReference type="InterPro" id="IPR036676">
    <property type="entry name" value="PurM-like_C_sf"/>
</dbReference>
<dbReference type="InterPro" id="IPR004536">
    <property type="entry name" value="SPS/SelD"/>
</dbReference>
<dbReference type="GO" id="GO:0016853">
    <property type="term" value="F:isomerase activity"/>
    <property type="evidence" value="ECO:0007669"/>
    <property type="project" value="UniProtKB-KW"/>
</dbReference>
<feature type="domain" description="Toprim" evidence="3">
    <location>
        <begin position="142"/>
        <end position="278"/>
    </location>
</feature>
<evidence type="ECO:0000313" key="4">
    <source>
        <dbReference type="EMBL" id="SUH09584.1"/>
    </source>
</evidence>
<dbReference type="InterPro" id="IPR006171">
    <property type="entry name" value="TOPRIM_dom"/>
</dbReference>
<name>A0A379VTQ1_SALET</name>
<dbReference type="EC" id="5.99.1.2" evidence="4"/>
<proteinExistence type="predicted"/>
<dbReference type="Pfam" id="PF01751">
    <property type="entry name" value="Toprim"/>
    <property type="match status" value="1"/>
</dbReference>
<accession>A0A379VTQ1</accession>
<protein>
    <submittedName>
        <fullName evidence="4">Selenophosphate synthetase</fullName>
        <ecNumber evidence="4">5.99.1.2</ecNumber>
    </submittedName>
</protein>
<reference evidence="4 5" key="1">
    <citation type="submission" date="2018-06" db="EMBL/GenBank/DDBJ databases">
        <authorList>
            <consortium name="Pathogen Informatics"/>
            <person name="Doyle S."/>
        </authorList>
    </citation>
    <scope>NUCLEOTIDE SEQUENCE [LARGE SCALE GENOMIC DNA]</scope>
    <source>
        <strain evidence="4 5">NCTC8256</strain>
    </source>
</reference>
<dbReference type="PANTHER" id="PTHR10256:SF0">
    <property type="entry name" value="INACTIVE SELENIDE, WATER DIKINASE-LIKE PROTEIN-RELATED"/>
    <property type="match status" value="1"/>
</dbReference>
<dbReference type="InterPro" id="IPR010918">
    <property type="entry name" value="PurM-like_C_dom"/>
</dbReference>
<organism evidence="4 5">
    <name type="scientific">Salmonella enterica I</name>
    <dbReference type="NCBI Taxonomy" id="59201"/>
    <lineage>
        <taxon>Bacteria</taxon>
        <taxon>Pseudomonadati</taxon>
        <taxon>Pseudomonadota</taxon>
        <taxon>Gammaproteobacteria</taxon>
        <taxon>Enterobacterales</taxon>
        <taxon>Enterobacteriaceae</taxon>
        <taxon>Salmonella</taxon>
    </lineage>
</organism>
<keyword evidence="4" id="KW-0413">Isomerase</keyword>
<dbReference type="Pfam" id="PF02769">
    <property type="entry name" value="AIRS_C"/>
    <property type="match status" value="1"/>
</dbReference>
<dbReference type="Gene3D" id="3.90.650.10">
    <property type="entry name" value="PurM-like C-terminal domain"/>
    <property type="match status" value="1"/>
</dbReference>
<dbReference type="InterPro" id="IPR023405">
    <property type="entry name" value="Topo_IA_core_domain"/>
</dbReference>
<sequence length="278" mass="29852">MNIAGAAFANIDGVKAMTDVTGFGLLGHLSEMCQGAGVQALLCYQDIPKLPGVEEYIALGAVPGGTERNFASYGHLMGDMSREVRSLLCDPQTSGGLLLAVTPDAEDDVKATAAEFGIDLTAIGGLVEARGGRAMVEIVNLMRLFIAEKPSLGRAIADVLPKPHRKGDGLLSAGNGQVVTWCIGHLLEQAQPDAYDSRYARWNLADLPIVPEKWQLQPRPSVTKQLNVIKRFLHQAGEIIHAGDPDREGQLLVDEVLDYLQLPAEKRQPGAALSDKRP</sequence>
<dbReference type="EMBL" id="UGXR01000001">
    <property type="protein sequence ID" value="SUH09584.1"/>
    <property type="molecule type" value="Genomic_DNA"/>
</dbReference>
<evidence type="ECO:0000256" key="2">
    <source>
        <dbReference type="ARBA" id="ARBA00022840"/>
    </source>
</evidence>
<dbReference type="GO" id="GO:0016260">
    <property type="term" value="P:selenocysteine biosynthetic process"/>
    <property type="evidence" value="ECO:0007669"/>
    <property type="project" value="TreeGrafter"/>
</dbReference>
<evidence type="ECO:0000256" key="1">
    <source>
        <dbReference type="ARBA" id="ARBA00022741"/>
    </source>
</evidence>
<dbReference type="SUPFAM" id="SSF56712">
    <property type="entry name" value="Prokaryotic type I DNA topoisomerase"/>
    <property type="match status" value="1"/>
</dbReference>
<keyword evidence="2" id="KW-0067">ATP-binding</keyword>
<dbReference type="Proteomes" id="UP000254346">
    <property type="component" value="Unassembled WGS sequence"/>
</dbReference>
<dbReference type="GO" id="GO:0005524">
    <property type="term" value="F:ATP binding"/>
    <property type="evidence" value="ECO:0007669"/>
    <property type="project" value="UniProtKB-KW"/>
</dbReference>
<gene>
    <name evidence="4" type="primary">topB_5</name>
    <name evidence="4" type="ORF">NCTC8256_03558</name>
</gene>
<dbReference type="SMART" id="SM00493">
    <property type="entry name" value="TOPRIM"/>
    <property type="match status" value="1"/>
</dbReference>
<keyword evidence="1" id="KW-0547">Nucleotide-binding</keyword>
<dbReference type="FunFam" id="3.90.650.10:FF:000004">
    <property type="entry name" value="Selenide, water dikinase"/>
    <property type="match status" value="1"/>
</dbReference>
<evidence type="ECO:0000313" key="5">
    <source>
        <dbReference type="Proteomes" id="UP000254346"/>
    </source>
</evidence>
<dbReference type="FunFam" id="3.40.50.140:FF:000004">
    <property type="entry name" value="DNA topoisomerase 3"/>
    <property type="match status" value="1"/>
</dbReference>
<evidence type="ECO:0000259" key="3">
    <source>
        <dbReference type="PROSITE" id="PS50880"/>
    </source>
</evidence>
<dbReference type="InterPro" id="IPR034144">
    <property type="entry name" value="TOPRIM_TopoIII"/>
</dbReference>
<dbReference type="GO" id="GO:0004756">
    <property type="term" value="F:selenide, water dikinase activity"/>
    <property type="evidence" value="ECO:0007669"/>
    <property type="project" value="TreeGrafter"/>
</dbReference>
<dbReference type="PROSITE" id="PS50880">
    <property type="entry name" value="TOPRIM"/>
    <property type="match status" value="1"/>
</dbReference>